<dbReference type="PIRSF" id="PIRSF005604">
    <property type="entry name" value="XET"/>
    <property type="match status" value="1"/>
</dbReference>
<dbReference type="CDD" id="cd02176">
    <property type="entry name" value="GH16_XET"/>
    <property type="match status" value="1"/>
</dbReference>
<evidence type="ECO:0000256" key="6">
    <source>
        <dbReference type="PIRSR" id="PIRSR005604-1"/>
    </source>
</evidence>
<dbReference type="Proteomes" id="UP001443914">
    <property type="component" value="Unassembled WGS sequence"/>
</dbReference>
<keyword evidence="10" id="KW-1185">Reference proteome</keyword>
<organism evidence="9 10">
    <name type="scientific">Saponaria officinalis</name>
    <name type="common">Common soapwort</name>
    <name type="synonym">Lychnis saponaria</name>
    <dbReference type="NCBI Taxonomy" id="3572"/>
    <lineage>
        <taxon>Eukaryota</taxon>
        <taxon>Viridiplantae</taxon>
        <taxon>Streptophyta</taxon>
        <taxon>Embryophyta</taxon>
        <taxon>Tracheophyta</taxon>
        <taxon>Spermatophyta</taxon>
        <taxon>Magnoliopsida</taxon>
        <taxon>eudicotyledons</taxon>
        <taxon>Gunneridae</taxon>
        <taxon>Pentapetalae</taxon>
        <taxon>Caryophyllales</taxon>
        <taxon>Caryophyllaceae</taxon>
        <taxon>Caryophylleae</taxon>
        <taxon>Saponaria</taxon>
    </lineage>
</organism>
<dbReference type="GO" id="GO:0071555">
    <property type="term" value="P:cell wall organization"/>
    <property type="evidence" value="ECO:0007669"/>
    <property type="project" value="UniProtKB-KW"/>
</dbReference>
<comment type="caution">
    <text evidence="9">The sequence shown here is derived from an EMBL/GenBank/DDBJ whole genome shotgun (WGS) entry which is preliminary data.</text>
</comment>
<keyword evidence="4" id="KW-0325">Glycoprotein</keyword>
<keyword evidence="2 7" id="KW-0378">Hydrolase</keyword>
<feature type="active site" description="Proton donor" evidence="6">
    <location>
        <position position="107"/>
    </location>
</feature>
<dbReference type="PRINTS" id="PR00737">
    <property type="entry name" value="GLHYDRLASE16"/>
</dbReference>
<evidence type="ECO:0000256" key="3">
    <source>
        <dbReference type="ARBA" id="ARBA00023157"/>
    </source>
</evidence>
<dbReference type="PANTHER" id="PTHR31062">
    <property type="entry name" value="XYLOGLUCAN ENDOTRANSGLUCOSYLASE/HYDROLASE PROTEIN 8-RELATED"/>
    <property type="match status" value="1"/>
</dbReference>
<keyword evidence="7" id="KW-0732">Signal</keyword>
<evidence type="ECO:0000313" key="10">
    <source>
        <dbReference type="Proteomes" id="UP001443914"/>
    </source>
</evidence>
<evidence type="ECO:0000256" key="4">
    <source>
        <dbReference type="ARBA" id="ARBA00023180"/>
    </source>
</evidence>
<dbReference type="GO" id="GO:0042546">
    <property type="term" value="P:cell wall biogenesis"/>
    <property type="evidence" value="ECO:0007669"/>
    <property type="project" value="InterPro"/>
</dbReference>
<evidence type="ECO:0000256" key="5">
    <source>
        <dbReference type="ARBA" id="ARBA00023295"/>
    </source>
</evidence>
<dbReference type="AlphaFoldDB" id="A0AAW1KZK7"/>
<keyword evidence="3" id="KW-1015">Disulfide bond</keyword>
<dbReference type="PROSITE" id="PS51762">
    <property type="entry name" value="GH16_2"/>
    <property type="match status" value="1"/>
</dbReference>
<dbReference type="InterPro" id="IPR016455">
    <property type="entry name" value="XTH"/>
</dbReference>
<keyword evidence="1 7" id="KW-0808">Transferase</keyword>
<dbReference type="InterPro" id="IPR044791">
    <property type="entry name" value="Beta-glucanase/XTH"/>
</dbReference>
<evidence type="ECO:0000256" key="2">
    <source>
        <dbReference type="ARBA" id="ARBA00022801"/>
    </source>
</evidence>
<feature type="chain" id="PRO_5043113987" description="Xyloglucan endotransglucosylase/hydrolase" evidence="7">
    <location>
        <begin position="24"/>
        <end position="286"/>
    </location>
</feature>
<keyword evidence="7" id="KW-0052">Apoplast</keyword>
<evidence type="ECO:0000256" key="1">
    <source>
        <dbReference type="ARBA" id="ARBA00022679"/>
    </source>
</evidence>
<dbReference type="Pfam" id="PF06955">
    <property type="entry name" value="XET_C"/>
    <property type="match status" value="1"/>
</dbReference>
<dbReference type="InterPro" id="IPR008263">
    <property type="entry name" value="GH16_AS"/>
</dbReference>
<dbReference type="Gene3D" id="2.60.120.200">
    <property type="match status" value="1"/>
</dbReference>
<gene>
    <name evidence="9" type="ORF">RND81_05G223300</name>
</gene>
<feature type="active site" description="Nucleophile" evidence="6">
    <location>
        <position position="103"/>
    </location>
</feature>
<keyword evidence="5 7" id="KW-0326">Glycosidase</keyword>
<dbReference type="InterPro" id="IPR010713">
    <property type="entry name" value="XET_C"/>
</dbReference>
<accession>A0AAW1KZK7</accession>
<sequence length="286" mass="33315">MDHPVIFVVILFFVFSIYRNIGASESNFDEYYYVVWGNEHVIRNRSTIVQLYMDEEHGGAGFESRHSYGSGFFKMRIKLPGKEAAGVVTAYYLTSGNSHDHDELDFEFLGNRAGKLYTLQTNVFVDGHGDREQRITLWFDPTAHFHTYQLLWNPYHIVFYVDDIPIREYKNNKKYGAKYPSQAMKIEASLWNGEDWATDGGKTKTNWTCAPFRAFFDDFAIDGCSSDDRSIGHCSSADYWWNNQPYRVLNASEKQAYKNVKNRYLNYDYCTDKSRHPTPPPECNHQ</sequence>
<dbReference type="SUPFAM" id="SSF49899">
    <property type="entry name" value="Concanavalin A-like lectins/glucanases"/>
    <property type="match status" value="1"/>
</dbReference>
<dbReference type="GO" id="GO:0016762">
    <property type="term" value="F:xyloglucan:xyloglucosyl transferase activity"/>
    <property type="evidence" value="ECO:0007669"/>
    <property type="project" value="UniProtKB-EC"/>
</dbReference>
<dbReference type="InterPro" id="IPR013320">
    <property type="entry name" value="ConA-like_dom_sf"/>
</dbReference>
<comment type="subcellular location">
    <subcellularLocation>
        <location evidence="7">Secreted</location>
        <location evidence="7">Cell wall</location>
    </subcellularLocation>
    <subcellularLocation>
        <location evidence="7">Secreted</location>
        <location evidence="7">Extracellular space</location>
        <location evidence="7">Apoplast</location>
    </subcellularLocation>
</comment>
<feature type="domain" description="GH16" evidence="8">
    <location>
        <begin position="16"/>
        <end position="216"/>
    </location>
</feature>
<evidence type="ECO:0000259" key="8">
    <source>
        <dbReference type="PROSITE" id="PS51762"/>
    </source>
</evidence>
<dbReference type="GO" id="GO:0004553">
    <property type="term" value="F:hydrolase activity, hydrolyzing O-glycosyl compounds"/>
    <property type="evidence" value="ECO:0007669"/>
    <property type="project" value="InterPro"/>
</dbReference>
<keyword evidence="7" id="KW-0964">Secreted</keyword>
<dbReference type="PROSITE" id="PS01034">
    <property type="entry name" value="GH16_1"/>
    <property type="match status" value="1"/>
</dbReference>
<protein>
    <recommendedName>
        <fullName evidence="7">Xyloglucan endotransglucosylase/hydrolase</fullName>
        <ecNumber evidence="7">2.4.1.207</ecNumber>
    </recommendedName>
</protein>
<dbReference type="GO" id="GO:0010411">
    <property type="term" value="P:xyloglucan metabolic process"/>
    <property type="evidence" value="ECO:0007669"/>
    <property type="project" value="InterPro"/>
</dbReference>
<keyword evidence="7" id="KW-0134">Cell wall</keyword>
<dbReference type="Pfam" id="PF00722">
    <property type="entry name" value="Glyco_hydro_16"/>
    <property type="match status" value="1"/>
</dbReference>
<proteinExistence type="inferred from homology"/>
<keyword evidence="7" id="KW-0961">Cell wall biogenesis/degradation</keyword>
<comment type="similarity">
    <text evidence="7">Belongs to the glycosyl hydrolase 16 family.</text>
</comment>
<dbReference type="FunFam" id="2.60.120.200:FF:000025">
    <property type="entry name" value="Xyloglucan endotransglucosylase/hydrolase"/>
    <property type="match status" value="1"/>
</dbReference>
<comment type="PTM">
    <text evidence="7">Contains at least one intrachain disulfide bond essential for its enzymatic activity.</text>
</comment>
<dbReference type="EMBL" id="JBDFQZ010000005">
    <property type="protein sequence ID" value="KAK9726560.1"/>
    <property type="molecule type" value="Genomic_DNA"/>
</dbReference>
<evidence type="ECO:0000313" key="9">
    <source>
        <dbReference type="EMBL" id="KAK9726560.1"/>
    </source>
</evidence>
<evidence type="ECO:0000256" key="7">
    <source>
        <dbReference type="RuleBase" id="RU361120"/>
    </source>
</evidence>
<dbReference type="GO" id="GO:0048046">
    <property type="term" value="C:apoplast"/>
    <property type="evidence" value="ECO:0007669"/>
    <property type="project" value="UniProtKB-SubCell"/>
</dbReference>
<reference evidence="9" key="1">
    <citation type="submission" date="2024-03" db="EMBL/GenBank/DDBJ databases">
        <title>WGS assembly of Saponaria officinalis var. Norfolk2.</title>
        <authorList>
            <person name="Jenkins J."/>
            <person name="Shu S."/>
            <person name="Grimwood J."/>
            <person name="Barry K."/>
            <person name="Goodstein D."/>
            <person name="Schmutz J."/>
            <person name="Leebens-Mack J."/>
            <person name="Osbourn A."/>
        </authorList>
    </citation>
    <scope>NUCLEOTIDE SEQUENCE [LARGE SCALE GENOMIC DNA]</scope>
    <source>
        <strain evidence="9">JIC</strain>
    </source>
</reference>
<name>A0AAW1KZK7_SAPOF</name>
<feature type="signal peptide" evidence="7">
    <location>
        <begin position="1"/>
        <end position="23"/>
    </location>
</feature>
<comment type="function">
    <text evidence="7">Catalyzes xyloglucan endohydrolysis (XEH) and/or endotransglycosylation (XET). Cleaves and religates xyloglucan polymers, an essential constituent of the primary cell wall, and thereby participates in cell wall construction of growing tissues.</text>
</comment>
<dbReference type="EC" id="2.4.1.207" evidence="7"/>
<dbReference type="InterPro" id="IPR008264">
    <property type="entry name" value="Beta_glucanase"/>
</dbReference>
<dbReference type="InterPro" id="IPR000757">
    <property type="entry name" value="Beta-glucanase-like"/>
</dbReference>